<accession>A0ABY7JGT9</accession>
<dbReference type="GeneID" id="301334644"/>
<dbReference type="Proteomes" id="UP001210169">
    <property type="component" value="Chromosome"/>
</dbReference>
<dbReference type="EMBL" id="CP114203">
    <property type="protein sequence ID" value="WAU09768.1"/>
    <property type="molecule type" value="Genomic_DNA"/>
</dbReference>
<feature type="compositionally biased region" description="Low complexity" evidence="3">
    <location>
        <begin position="262"/>
        <end position="275"/>
    </location>
</feature>
<reference evidence="4 5" key="1">
    <citation type="submission" date="2022-12" db="EMBL/GenBank/DDBJ databases">
        <authorList>
            <person name="Ruckert C."/>
            <person name="Busche T."/>
            <person name="Kalinowski J."/>
            <person name="Wittmann C."/>
        </authorList>
    </citation>
    <scope>NUCLEOTIDE SEQUENCE [LARGE SCALE GENOMIC DNA]</scope>
    <source>
        <strain evidence="4 5">DSM 40276</strain>
    </source>
</reference>
<evidence type="ECO:0000313" key="5">
    <source>
        <dbReference type="Proteomes" id="UP001210169"/>
    </source>
</evidence>
<feature type="compositionally biased region" description="Low complexity" evidence="3">
    <location>
        <begin position="164"/>
        <end position="182"/>
    </location>
</feature>
<dbReference type="Pfam" id="PF00436">
    <property type="entry name" value="SSB"/>
    <property type="match status" value="1"/>
</dbReference>
<dbReference type="InterPro" id="IPR012340">
    <property type="entry name" value="NA-bd_OB-fold"/>
</dbReference>
<dbReference type="PROSITE" id="PS50935">
    <property type="entry name" value="SSB"/>
    <property type="match status" value="1"/>
</dbReference>
<keyword evidence="5" id="KW-1185">Reference proteome</keyword>
<dbReference type="CDD" id="cd04496">
    <property type="entry name" value="SSB_OBF"/>
    <property type="match status" value="1"/>
</dbReference>
<keyword evidence="1 2" id="KW-0238">DNA-binding</keyword>
<feature type="compositionally biased region" description="Low complexity" evidence="3">
    <location>
        <begin position="133"/>
        <end position="154"/>
    </location>
</feature>
<dbReference type="GO" id="GO:0003677">
    <property type="term" value="F:DNA binding"/>
    <property type="evidence" value="ECO:0007669"/>
    <property type="project" value="UniProtKB-KW"/>
</dbReference>
<evidence type="ECO:0000256" key="1">
    <source>
        <dbReference type="ARBA" id="ARBA00023125"/>
    </source>
</evidence>
<dbReference type="RefSeq" id="WP_277413331.1">
    <property type="nucleotide sequence ID" value="NZ_CP114203.1"/>
</dbReference>
<sequence>MVTLVGNAATAVEHRLTAAGVTVARFRLAATSRRWDKAQERWTDGETSFYTVRSWRGLADNVAASVAVGEPLIVQGRLRLREGEQPPEKGGQRWFSAEVDAVAIGHDLTRGTAAFRRVLRALRTGADGPPAPAQQSTPAPEASTGQQSNPAARSSPPPEPPPAQQSSRAPEPSPASQSTPAQQPTPAPQSAPAPDSSAPPQRHPSQSPRSPSPSSPLPPSPQPSPPSRPSPPSQQDLWEGALPEERSRTTANAPTEADTSEAAVKAKTAATAPPASRGKPAAKAPSAARTRRGARAPAVLKGQTAEKASTVAETPTTSGIAAVAESPRGSSGPPSAVTHSPETLTVP</sequence>
<feature type="compositionally biased region" description="Pro residues" evidence="3">
    <location>
        <begin position="210"/>
        <end position="232"/>
    </location>
</feature>
<feature type="region of interest" description="Disordered" evidence="3">
    <location>
        <begin position="124"/>
        <end position="347"/>
    </location>
</feature>
<evidence type="ECO:0000256" key="2">
    <source>
        <dbReference type="PROSITE-ProRule" id="PRU00252"/>
    </source>
</evidence>
<name>A0ABY7JGT9_STRNI</name>
<evidence type="ECO:0000313" key="4">
    <source>
        <dbReference type="EMBL" id="WAU09768.1"/>
    </source>
</evidence>
<evidence type="ECO:0000256" key="3">
    <source>
        <dbReference type="SAM" id="MobiDB-lite"/>
    </source>
</evidence>
<feature type="compositionally biased region" description="Polar residues" evidence="3">
    <location>
        <begin position="328"/>
        <end position="347"/>
    </location>
</feature>
<dbReference type="Gene3D" id="2.40.50.140">
    <property type="entry name" value="Nucleic acid-binding proteins"/>
    <property type="match status" value="1"/>
</dbReference>
<dbReference type="SUPFAM" id="SSF50249">
    <property type="entry name" value="Nucleic acid-binding proteins"/>
    <property type="match status" value="1"/>
</dbReference>
<feature type="compositionally biased region" description="Low complexity" evidence="3">
    <location>
        <begin position="192"/>
        <end position="209"/>
    </location>
</feature>
<protein>
    <submittedName>
        <fullName evidence="4">Single-stranded DNA-binding protein</fullName>
    </submittedName>
</protein>
<proteinExistence type="predicted"/>
<gene>
    <name evidence="4" type="ORF">STRNI_005492</name>
</gene>
<organism evidence="4 5">
    <name type="scientific">Streptomyces nigrescens</name>
    <dbReference type="NCBI Taxonomy" id="1920"/>
    <lineage>
        <taxon>Bacteria</taxon>
        <taxon>Bacillati</taxon>
        <taxon>Actinomycetota</taxon>
        <taxon>Actinomycetes</taxon>
        <taxon>Kitasatosporales</taxon>
        <taxon>Streptomycetaceae</taxon>
        <taxon>Streptomyces</taxon>
    </lineage>
</organism>
<dbReference type="InterPro" id="IPR000424">
    <property type="entry name" value="Primosome_PriB/ssb"/>
</dbReference>